<keyword evidence="1" id="KW-0175">Coiled coil</keyword>
<dbReference type="RefSeq" id="WP_264499640.1">
    <property type="nucleotide sequence ID" value="NZ_JAPDDS010000001.1"/>
</dbReference>
<evidence type="ECO:0000313" key="2">
    <source>
        <dbReference type="EMBL" id="MCW1883681.1"/>
    </source>
</evidence>
<evidence type="ECO:0000313" key="3">
    <source>
        <dbReference type="Proteomes" id="UP001207930"/>
    </source>
</evidence>
<organism evidence="2 3">
    <name type="scientific">Luteolibacter flavescens</name>
    <dbReference type="NCBI Taxonomy" id="1859460"/>
    <lineage>
        <taxon>Bacteria</taxon>
        <taxon>Pseudomonadati</taxon>
        <taxon>Verrucomicrobiota</taxon>
        <taxon>Verrucomicrobiia</taxon>
        <taxon>Verrucomicrobiales</taxon>
        <taxon>Verrucomicrobiaceae</taxon>
        <taxon>Luteolibacter</taxon>
    </lineage>
</organism>
<proteinExistence type="predicted"/>
<comment type="caution">
    <text evidence="2">The sequence shown here is derived from an EMBL/GenBank/DDBJ whole genome shotgun (WGS) entry which is preliminary data.</text>
</comment>
<evidence type="ECO:0008006" key="4">
    <source>
        <dbReference type="Google" id="ProtNLM"/>
    </source>
</evidence>
<accession>A0ABT3FJD8</accession>
<protein>
    <recommendedName>
        <fullName evidence="4">Transposase</fullName>
    </recommendedName>
</protein>
<dbReference type="EMBL" id="JAPDDS010000001">
    <property type="protein sequence ID" value="MCW1883681.1"/>
    <property type="molecule type" value="Genomic_DNA"/>
</dbReference>
<name>A0ABT3FJD8_9BACT</name>
<gene>
    <name evidence="2" type="ORF">OKA04_03010</name>
</gene>
<sequence>MSTSKVNASKGRRYSQKEKAEILAFVNKVNEEKGRGGQMAATKKYKLSPLTIASWIRSGVSEEGETPIVAAHNAGPIGKKLAELQSLHVQIAKAEKELARMKTQFTALKSKL</sequence>
<reference evidence="2 3" key="1">
    <citation type="submission" date="2022-10" db="EMBL/GenBank/DDBJ databases">
        <title>Luteolibacter flavescens strain MCCC 1K03193, whole genome shotgun sequencing project.</title>
        <authorList>
            <person name="Zhao G."/>
            <person name="Shen L."/>
        </authorList>
    </citation>
    <scope>NUCLEOTIDE SEQUENCE [LARGE SCALE GENOMIC DNA]</scope>
    <source>
        <strain evidence="2 3">MCCC 1K03193</strain>
    </source>
</reference>
<keyword evidence="3" id="KW-1185">Reference proteome</keyword>
<dbReference type="Proteomes" id="UP001207930">
    <property type="component" value="Unassembled WGS sequence"/>
</dbReference>
<evidence type="ECO:0000256" key="1">
    <source>
        <dbReference type="SAM" id="Coils"/>
    </source>
</evidence>
<feature type="coiled-coil region" evidence="1">
    <location>
        <begin position="77"/>
        <end position="111"/>
    </location>
</feature>